<dbReference type="AlphaFoldDB" id="A0AAN8TI51"/>
<comment type="caution">
    <text evidence="1">The sequence shown here is derived from an EMBL/GenBank/DDBJ whole genome shotgun (WGS) entry which is preliminary data.</text>
</comment>
<protein>
    <submittedName>
        <fullName evidence="1">Uncharacterized protein</fullName>
    </submittedName>
</protein>
<reference evidence="1 2" key="1">
    <citation type="submission" date="2024-02" db="EMBL/GenBank/DDBJ databases">
        <title>de novo genome assembly of Solanum bulbocastanum strain 11H21.</title>
        <authorList>
            <person name="Hosaka A.J."/>
        </authorList>
    </citation>
    <scope>NUCLEOTIDE SEQUENCE [LARGE SCALE GENOMIC DNA]</scope>
    <source>
        <tissue evidence="1">Young leaves</tissue>
    </source>
</reference>
<dbReference type="EMBL" id="JBANQN010000006">
    <property type="protein sequence ID" value="KAK6785896.1"/>
    <property type="molecule type" value="Genomic_DNA"/>
</dbReference>
<organism evidence="1 2">
    <name type="scientific">Solanum bulbocastanum</name>
    <name type="common">Wild potato</name>
    <dbReference type="NCBI Taxonomy" id="147425"/>
    <lineage>
        <taxon>Eukaryota</taxon>
        <taxon>Viridiplantae</taxon>
        <taxon>Streptophyta</taxon>
        <taxon>Embryophyta</taxon>
        <taxon>Tracheophyta</taxon>
        <taxon>Spermatophyta</taxon>
        <taxon>Magnoliopsida</taxon>
        <taxon>eudicotyledons</taxon>
        <taxon>Gunneridae</taxon>
        <taxon>Pentapetalae</taxon>
        <taxon>asterids</taxon>
        <taxon>lamiids</taxon>
        <taxon>Solanales</taxon>
        <taxon>Solanaceae</taxon>
        <taxon>Solanoideae</taxon>
        <taxon>Solaneae</taxon>
        <taxon>Solanum</taxon>
    </lineage>
</organism>
<gene>
    <name evidence="1" type="ORF">RDI58_014421</name>
</gene>
<proteinExistence type="predicted"/>
<accession>A0AAN8TI51</accession>
<keyword evidence="2" id="KW-1185">Reference proteome</keyword>
<dbReference type="Proteomes" id="UP001371456">
    <property type="component" value="Unassembled WGS sequence"/>
</dbReference>
<sequence>MGAKRNRLQGECDDRKKFSVPPGFESLTSFTLQQVENNEEACNSVAVGNESEQGPIQVACTSTIISTGKLKTSVRRRPWILDDHVDHMEEDFECEADKAGKEE</sequence>
<evidence type="ECO:0000313" key="1">
    <source>
        <dbReference type="EMBL" id="KAK6785896.1"/>
    </source>
</evidence>
<name>A0AAN8TI51_SOLBU</name>
<evidence type="ECO:0000313" key="2">
    <source>
        <dbReference type="Proteomes" id="UP001371456"/>
    </source>
</evidence>